<evidence type="ECO:0000259" key="36">
    <source>
        <dbReference type="PROSITE" id="PS51842"/>
    </source>
</evidence>
<evidence type="ECO:0000256" key="30">
    <source>
        <dbReference type="PIRSR" id="PIRSR634016-1"/>
    </source>
</evidence>
<keyword evidence="13 31" id="KW-0862">Zinc</keyword>
<feature type="region of interest" description="Disordered" evidence="35">
    <location>
        <begin position="413"/>
        <end position="465"/>
    </location>
</feature>
<dbReference type="GO" id="GO:1990904">
    <property type="term" value="C:ribonucleoprotein complex"/>
    <property type="evidence" value="ECO:0007669"/>
    <property type="project" value="UniProtKB-KW"/>
</dbReference>
<dbReference type="Gene3D" id="1.10.390.10">
    <property type="entry name" value="Neutral Protease Domain 2"/>
    <property type="match status" value="1"/>
</dbReference>
<feature type="binding site" evidence="31">
    <location>
        <position position="1531"/>
    </location>
    <ligand>
        <name>Zn(2+)</name>
        <dbReference type="ChEBI" id="CHEBI:29105"/>
        <note>catalytic</note>
    </ligand>
</feature>
<evidence type="ECO:0000256" key="20">
    <source>
        <dbReference type="ARBA" id="ARBA00023242"/>
    </source>
</evidence>
<dbReference type="EC" id="3.4.11.14" evidence="27"/>
<feature type="domain" description="IF rod" evidence="36">
    <location>
        <begin position="91"/>
        <end position="403"/>
    </location>
</feature>
<dbReference type="SMART" id="SM00978">
    <property type="entry name" value="Tim44"/>
    <property type="match status" value="1"/>
</dbReference>
<feature type="binding site" evidence="31">
    <location>
        <position position="1535"/>
    </location>
    <ligand>
        <name>Zn(2+)</name>
        <dbReference type="ChEBI" id="CHEBI:29105"/>
        <note>catalytic</note>
    </ligand>
</feature>
<keyword evidence="16" id="KW-0482">Metalloprotease</keyword>
<dbReference type="Pfam" id="PF04280">
    <property type="entry name" value="Tim44"/>
    <property type="match status" value="1"/>
</dbReference>
<keyword evidence="11 33" id="KW-0403">Intermediate filament</keyword>
<dbReference type="GO" id="GO:0005739">
    <property type="term" value="C:mitochondrion"/>
    <property type="evidence" value="ECO:0007669"/>
    <property type="project" value="UniProtKB-SubCell"/>
</dbReference>
<comment type="similarity">
    <text evidence="4">Belongs to the peptidase M1 family.</text>
</comment>
<keyword evidence="17 34" id="KW-0175">Coiled coil</keyword>
<evidence type="ECO:0000256" key="10">
    <source>
        <dbReference type="ARBA" id="ARBA00022744"/>
    </source>
</evidence>
<feature type="coiled-coil region" evidence="34">
    <location>
        <begin position="368"/>
        <end position="402"/>
    </location>
</feature>
<dbReference type="InterPro" id="IPR045357">
    <property type="entry name" value="Aminopeptidase_N-like_N"/>
</dbReference>
<evidence type="ECO:0000256" key="25">
    <source>
        <dbReference type="ARBA" id="ARBA00045355"/>
    </source>
</evidence>
<evidence type="ECO:0000256" key="12">
    <source>
        <dbReference type="ARBA" id="ARBA00022801"/>
    </source>
</evidence>
<feature type="coiled-coil region" evidence="34">
    <location>
        <begin position="801"/>
        <end position="835"/>
    </location>
</feature>
<feature type="compositionally biased region" description="Pro residues" evidence="35">
    <location>
        <begin position="425"/>
        <end position="439"/>
    </location>
</feature>
<feature type="coiled-coil region" evidence="34">
    <location>
        <begin position="187"/>
        <end position="228"/>
    </location>
</feature>
<evidence type="ECO:0000256" key="15">
    <source>
        <dbReference type="ARBA" id="ARBA00022980"/>
    </source>
</evidence>
<evidence type="ECO:0000256" key="27">
    <source>
        <dbReference type="ARBA" id="ARBA00066316"/>
    </source>
</evidence>
<dbReference type="GO" id="GO:0005829">
    <property type="term" value="C:cytosol"/>
    <property type="evidence" value="ECO:0007669"/>
    <property type="project" value="UniProtKB-SubCell"/>
</dbReference>
<dbReference type="InterPro" id="IPR034016">
    <property type="entry name" value="M1_APN-typ"/>
</dbReference>
<dbReference type="GO" id="GO:0005840">
    <property type="term" value="C:ribosome"/>
    <property type="evidence" value="ECO:0007669"/>
    <property type="project" value="UniProtKB-KW"/>
</dbReference>
<keyword evidence="21" id="KW-0687">Ribonucleoprotein</keyword>
<evidence type="ECO:0000256" key="6">
    <source>
        <dbReference type="ARBA" id="ARBA00022438"/>
    </source>
</evidence>
<feature type="coiled-coil region" evidence="34">
    <location>
        <begin position="95"/>
        <end position="129"/>
    </location>
</feature>
<keyword evidence="15" id="KW-0689">Ribosomal protein</keyword>
<dbReference type="FunFam" id="1.10.390.10:FF:000001">
    <property type="entry name" value="Aminopeptidase"/>
    <property type="match status" value="1"/>
</dbReference>
<dbReference type="PRINTS" id="PR01248">
    <property type="entry name" value="TYPE1KERATIN"/>
</dbReference>
<evidence type="ECO:0000256" key="5">
    <source>
        <dbReference type="ARBA" id="ARBA00011245"/>
    </source>
</evidence>
<keyword evidence="6 37" id="KW-0031">Aminopeptidase</keyword>
<evidence type="ECO:0000256" key="21">
    <source>
        <dbReference type="ARBA" id="ARBA00023274"/>
    </source>
</evidence>
<keyword evidence="12" id="KW-0378">Hydrolase</keyword>
<evidence type="ECO:0000256" key="35">
    <source>
        <dbReference type="SAM" id="MobiDB-lite"/>
    </source>
</evidence>
<evidence type="ECO:0000256" key="29">
    <source>
        <dbReference type="ARBA" id="ARBA00081993"/>
    </source>
</evidence>
<comment type="cofactor">
    <cofactor evidence="31">
        <name>Zn(2+)</name>
        <dbReference type="ChEBI" id="CHEBI:29105"/>
    </cofactor>
    <text evidence="31">Binds 1 zinc ion per subunit.</text>
</comment>
<keyword evidence="7" id="KW-0963">Cytoplasm</keyword>
<dbReference type="InterPro" id="IPR018039">
    <property type="entry name" value="IF_conserved"/>
</dbReference>
<dbReference type="STRING" id="84645.A0A498N6J8"/>
<evidence type="ECO:0000256" key="18">
    <source>
        <dbReference type="ARBA" id="ARBA00023074"/>
    </source>
</evidence>
<gene>
    <name evidence="37" type="ORF">ROHU_022143</name>
</gene>
<keyword evidence="9 31" id="KW-0479">Metal-binding</keyword>
<keyword evidence="20" id="KW-0539">Nucleus</keyword>
<evidence type="ECO:0000256" key="34">
    <source>
        <dbReference type="SAM" id="Coils"/>
    </source>
</evidence>
<dbReference type="Pfam" id="PF11838">
    <property type="entry name" value="ERAP1_C"/>
    <property type="match status" value="1"/>
</dbReference>
<keyword evidence="8" id="KW-0645">Protease</keyword>
<dbReference type="PANTHER" id="PTHR23239">
    <property type="entry name" value="INTERMEDIATE FILAMENT"/>
    <property type="match status" value="1"/>
</dbReference>
<dbReference type="InterPro" id="IPR039008">
    <property type="entry name" value="IF_rod_dom"/>
</dbReference>
<feature type="compositionally biased region" description="Low complexity" evidence="35">
    <location>
        <begin position="414"/>
        <end position="424"/>
    </location>
</feature>
<dbReference type="PROSITE" id="PS51842">
    <property type="entry name" value="IF_ROD_2"/>
    <property type="match status" value="2"/>
</dbReference>
<dbReference type="InterPro" id="IPR042097">
    <property type="entry name" value="Aminopeptidase_N-like_N_sf"/>
</dbReference>
<dbReference type="InterPro" id="IPR002957">
    <property type="entry name" value="Keratin_I"/>
</dbReference>
<evidence type="ECO:0000256" key="26">
    <source>
        <dbReference type="ARBA" id="ARBA00052895"/>
    </source>
</evidence>
<dbReference type="EMBL" id="QBIY01012533">
    <property type="protein sequence ID" value="RXN24535.1"/>
    <property type="molecule type" value="Genomic_DNA"/>
</dbReference>
<dbReference type="FunFam" id="1.20.5.1160:FF:000002">
    <property type="entry name" value="Type I keratin 10"/>
    <property type="match status" value="1"/>
</dbReference>
<comment type="similarity">
    <text evidence="33">Belongs to the intermediate filament family.</text>
</comment>
<dbReference type="FunFam" id="1.20.5.170:FF:000002">
    <property type="entry name" value="Type I keratin KA11"/>
    <property type="match status" value="2"/>
</dbReference>
<dbReference type="Gene3D" id="1.20.5.1160">
    <property type="entry name" value="Vasodilator-stimulated phosphoprotein"/>
    <property type="match status" value="2"/>
</dbReference>
<organism evidence="37 38">
    <name type="scientific">Labeo rohita</name>
    <name type="common">Indian major carp</name>
    <name type="synonym">Cyprinus rohita</name>
    <dbReference type="NCBI Taxonomy" id="84645"/>
    <lineage>
        <taxon>Eukaryota</taxon>
        <taxon>Metazoa</taxon>
        <taxon>Chordata</taxon>
        <taxon>Craniata</taxon>
        <taxon>Vertebrata</taxon>
        <taxon>Euteleostomi</taxon>
        <taxon>Actinopterygii</taxon>
        <taxon>Neopterygii</taxon>
        <taxon>Teleostei</taxon>
        <taxon>Ostariophysi</taxon>
        <taxon>Cypriniformes</taxon>
        <taxon>Cyprinidae</taxon>
        <taxon>Labeoninae</taxon>
        <taxon>Labeonini</taxon>
        <taxon>Labeo</taxon>
    </lineage>
</organism>
<dbReference type="GO" id="GO:0005634">
    <property type="term" value="C:nucleus"/>
    <property type="evidence" value="ECO:0007669"/>
    <property type="project" value="UniProtKB-SubCell"/>
</dbReference>
<keyword evidence="10" id="KW-0416">Keratin</keyword>
<proteinExistence type="inferred from homology"/>
<dbReference type="GO" id="GO:0016285">
    <property type="term" value="F:alanyl aminopeptidase activity"/>
    <property type="evidence" value="ECO:0007669"/>
    <property type="project" value="UniProtKB-EC"/>
</dbReference>
<comment type="catalytic activity">
    <reaction evidence="26">
        <text>Release of an N-terminal amino acid, preferentially alanine, from a wide range of peptides, amides and arylamides.</text>
        <dbReference type="EC" id="3.4.11.14"/>
    </reaction>
</comment>
<dbReference type="Pfam" id="PF00038">
    <property type="entry name" value="Filament"/>
    <property type="match status" value="2"/>
</dbReference>
<dbReference type="SUPFAM" id="SSF54427">
    <property type="entry name" value="NTF2-like"/>
    <property type="match status" value="1"/>
</dbReference>
<evidence type="ECO:0000256" key="13">
    <source>
        <dbReference type="ARBA" id="ARBA00022833"/>
    </source>
</evidence>
<evidence type="ECO:0000256" key="17">
    <source>
        <dbReference type="ARBA" id="ARBA00023054"/>
    </source>
</evidence>
<dbReference type="InterPro" id="IPR032710">
    <property type="entry name" value="NTF2-like_dom_sf"/>
</dbReference>
<evidence type="ECO:0000313" key="38">
    <source>
        <dbReference type="Proteomes" id="UP000290572"/>
    </source>
</evidence>
<dbReference type="SUPFAM" id="SSF55486">
    <property type="entry name" value="Metalloproteases ('zincins'), catalytic domain"/>
    <property type="match status" value="1"/>
</dbReference>
<evidence type="ECO:0000256" key="3">
    <source>
        <dbReference type="ARBA" id="ARBA00004514"/>
    </source>
</evidence>
<dbReference type="InterPro" id="IPR027268">
    <property type="entry name" value="Peptidase_M4/M1_CTD_sf"/>
</dbReference>
<evidence type="ECO:0000256" key="1">
    <source>
        <dbReference type="ARBA" id="ARBA00004123"/>
    </source>
</evidence>
<dbReference type="InterPro" id="IPR007379">
    <property type="entry name" value="Tim44-like_dom"/>
</dbReference>
<dbReference type="Gene3D" id="1.20.5.170">
    <property type="match status" value="2"/>
</dbReference>
<evidence type="ECO:0000256" key="19">
    <source>
        <dbReference type="ARBA" id="ARBA00023128"/>
    </source>
</evidence>
<dbReference type="Pfam" id="PF17900">
    <property type="entry name" value="Peptidase_M1_N"/>
    <property type="match status" value="1"/>
</dbReference>
<feature type="compositionally biased region" description="Low complexity" evidence="35">
    <location>
        <begin position="440"/>
        <end position="450"/>
    </location>
</feature>
<dbReference type="SUPFAM" id="SSF63737">
    <property type="entry name" value="Leukotriene A4 hydrolase N-terminal domain"/>
    <property type="match status" value="1"/>
</dbReference>
<feature type="coiled-coil region" evidence="34">
    <location>
        <begin position="1074"/>
        <end position="1108"/>
    </location>
</feature>
<evidence type="ECO:0000256" key="28">
    <source>
        <dbReference type="ARBA" id="ARBA00074113"/>
    </source>
</evidence>
<accession>A0A498N6J8</accession>
<evidence type="ECO:0000256" key="4">
    <source>
        <dbReference type="ARBA" id="ARBA00010136"/>
    </source>
</evidence>
<evidence type="ECO:0000256" key="22">
    <source>
        <dbReference type="ARBA" id="ARBA00038073"/>
    </source>
</evidence>
<dbReference type="FunFam" id="1.25.50.20:FF:000004">
    <property type="entry name" value="Aminopeptidase"/>
    <property type="match status" value="1"/>
</dbReference>
<keyword evidence="14" id="KW-0809">Transit peptide</keyword>
<evidence type="ECO:0000256" key="2">
    <source>
        <dbReference type="ARBA" id="ARBA00004173"/>
    </source>
</evidence>
<evidence type="ECO:0000313" key="37">
    <source>
        <dbReference type="EMBL" id="RXN24535.1"/>
    </source>
</evidence>
<comment type="function">
    <text evidence="25">Component of the mitochondrial large ribosomal subunit (mt-LSU). Within the mitochondrial ribosomes, required to direct the nascent polypeptide toward the tunnel exit and position the exit at a distance from the membrane surface.</text>
</comment>
<feature type="domain" description="IF rod" evidence="36">
    <location>
        <begin position="797"/>
        <end position="1109"/>
    </location>
</feature>
<evidence type="ECO:0000256" key="11">
    <source>
        <dbReference type="ARBA" id="ARBA00022754"/>
    </source>
</evidence>
<evidence type="ECO:0000256" key="31">
    <source>
        <dbReference type="PIRSR" id="PIRSR634016-3"/>
    </source>
</evidence>
<dbReference type="Gene3D" id="1.20.5.500">
    <property type="entry name" value="Single helix bin"/>
    <property type="match status" value="2"/>
</dbReference>
<comment type="subunit">
    <text evidence="5">Monomer.</text>
</comment>
<dbReference type="Proteomes" id="UP000290572">
    <property type="component" value="Unassembled WGS sequence"/>
</dbReference>
<comment type="subcellular location">
    <subcellularLocation>
        <location evidence="3">Cytoplasm</location>
        <location evidence="3">Cytosol</location>
    </subcellularLocation>
    <subcellularLocation>
        <location evidence="2">Mitochondrion</location>
    </subcellularLocation>
    <subcellularLocation>
        <location evidence="1">Nucleus</location>
    </subcellularLocation>
</comment>
<evidence type="ECO:0000256" key="32">
    <source>
        <dbReference type="PIRSR" id="PIRSR634016-4"/>
    </source>
</evidence>
<comment type="caution">
    <text evidence="37">The sequence shown here is derived from an EMBL/GenBank/DDBJ whole genome shotgun (WGS) entry which is preliminary data.</text>
</comment>
<evidence type="ECO:0000256" key="9">
    <source>
        <dbReference type="ARBA" id="ARBA00022723"/>
    </source>
</evidence>
<dbReference type="InterPro" id="IPR024571">
    <property type="entry name" value="ERAP1-like_C_dom"/>
</dbReference>
<dbReference type="GO" id="GO:0005198">
    <property type="term" value="F:structural molecule activity"/>
    <property type="evidence" value="ECO:0007669"/>
    <property type="project" value="InterPro"/>
</dbReference>
<feature type="binding site" evidence="31">
    <location>
        <position position="1554"/>
    </location>
    <ligand>
        <name>Zn(2+)</name>
        <dbReference type="ChEBI" id="CHEBI:29105"/>
        <note>catalytic</note>
    </ligand>
</feature>
<dbReference type="PANTHER" id="PTHR23239:SF347">
    <property type="entry name" value="KERATIN 93-RELATED"/>
    <property type="match status" value="1"/>
</dbReference>
<dbReference type="Pfam" id="PF01433">
    <property type="entry name" value="Peptidase_M1"/>
    <property type="match status" value="1"/>
</dbReference>
<evidence type="ECO:0000256" key="33">
    <source>
        <dbReference type="RuleBase" id="RU000685"/>
    </source>
</evidence>
<protein>
    <recommendedName>
        <fullName evidence="23">Large ribosomal subunit protein mL45</fullName>
        <ecNumber evidence="27">3.4.11.14</ecNumber>
    </recommendedName>
    <alternativeName>
        <fullName evidence="24">39S ribosomal protein L45, mitochondrial</fullName>
    </alternativeName>
    <alternativeName>
        <fullName evidence="29">Cytosol alanyl aminopeptidase</fullName>
    </alternativeName>
    <alternativeName>
        <fullName evidence="28">Puromycin-sensitive aminopeptidase</fullName>
    </alternativeName>
</protein>
<dbReference type="PROSITE" id="PS00226">
    <property type="entry name" value="IF_ROD_1"/>
    <property type="match status" value="2"/>
</dbReference>
<keyword evidence="38" id="KW-1185">Reference proteome</keyword>
<dbReference type="FunFam" id="2.60.40.1730:FF:000002">
    <property type="entry name" value="Aminopeptidase"/>
    <property type="match status" value="1"/>
</dbReference>
<evidence type="ECO:0000256" key="8">
    <source>
        <dbReference type="ARBA" id="ARBA00022670"/>
    </source>
</evidence>
<evidence type="ECO:0000256" key="7">
    <source>
        <dbReference type="ARBA" id="ARBA00022490"/>
    </source>
</evidence>
<sequence length="2342" mass="261771">MSCSVHTSTCFSPKTVVTPIRCGTPVPCAPKAYSVYGCGFGGSTRISSSSYRRVGCYPDLLCKIGGGYGGYSKLKCNKIMPGNCDYLQVNEKCTMQNLNDRLASYMEKVRSLEAANANLERQIREYYENKGPICQRDYSPYWNTINCLKEKIEAAAINNANILLQIDNAKLAADDFRIKYEHELAVRHSVEADIANLRRLLDQLTLTKTDLEAQVETLQDDLACLKRNHQEDVAALLCQLTDTKVCVEVDAAPQQDLNKTLDEIRCHYENIIDKHRREQECWFKEKTAQLCKDVASHSECLETSKSQISDLRRTLQCLEIDLQSQISMKRALECSLSETEARYSNMLAGYQKHINTLEAELCQVRASIEQQGRDYAALLDIKSRLEQEIATYRCLLEKQEIQIPEQGNSVSLYSASKPAQSPAPSASPRPALKPAPNPAQLPQLPQEPALKPAPNPAPSPALKPAPNPEACSETCTKSSSFSFPEACSETCTKSSSFSFPEACSETCTKSSSFSFPEACSETCTKSSSFSFPEACSETCTKSSSFSFPEACSETCTKSSSFSFPEACSETCTKSSSFSFPEACSETCTKSSSFSFPEACSETCTKSSSFSFPEACSETCTKSSSFSFPEVCSETCTKSSFPKVCSETCTKSSSFSFPETCSETCTKSSSLSFPEACSETCTKSSSFSFSEACYETCPKPSSITCPETCPKPCSLSNPKSPTSKSIIGPRRCGTVTPKAYSVYGFGEKTRVSNCSYRFNNCSPCPPSRIDGGHGGRFGARIMTGGCYGKDYDYFQKSEKATMQDLNDRLASYLDKVHFLEAANATLEKQIREYYEKKGMICQRDYSCYFKTIECLQEKIKDATFTNGKILLQIDNFKLAADEFKLKYENEAAIQQCVKADVDNLCCILDKTCRAKTDLEARICTLQEELVYLKKTHQEDVAALLCQLTDAKVCVEVDAAPQQDLKKVLDEIRCHYETIIVQHCKEQEGWFKKKMAGLCKDGATNTVCLQTSRSQISDLRRTLQCLEIELQSQISMKGALECSLSETEARYSNMLAGYQKHINAYEAELCQVRAGIEEQGRDYAALLDIKSRLEQEIATYRCLLEKQDIQFSSSADTLSSRRVQWRAPVIQATGRLRLADRLSSGVLGCSGLCRSGVRTKFGIDMVLLGELGTTRSSKEGWTGPVIRLALPRNPTPLAKPVSPTLRASRLLVRFNSVSSVSTLFSMPERRPFVRLPTDVYPVNYGLRLKPDLIDFTFEGKLEAAVEVTQGTNQIVMNCADIDIITASFVPEGGEEINATGFNYQNEDEKVTLCFPSTLQKGSGSLKIDFVGELNDKMKGFYRSKYTTPSGEIRYAAVTQFEATDARRAFPCWDEPAIKATFDITLIVPKDRVALSNMNVVDRKPYPEDSSLVEVKFATTPIMSTYLVAFVIGEYDFVESQSSDGVTVRVYTPVGKAEQGKFALEVATKTLPFYKDYFNVPYPLPKIDLIAIADFAAGAMENWGLVTYRETALLIDPKNSCASSRQWVALVVGHELAHQWFGNLVTMEWWTHLWLNEGFASWIEYLCVDHCFPEYDIWTQFVSADYTRALDLDALDNSHPIEVDVGHPSEVDEIFDAISYSKGASVIRMLHNYIGDEDFRKGMNAYLLKFQHKNASTEDLWECLEQASGKPIAAVMNSWTKQMGFPIIVVDQEQHGSDRVLKISQKKFCASGPRNDENCPNWMVPISICTSEDPSCTKMKVLLDQPETTVNITNVASDHWIKINPGTVGFYRIQYSSAMLESLLPGIRDLTLLPVDRLGLQNDLFSLARAGMISTVEVLKVMEAFVNEPNYTVWSDLSCNLGVLSSLLSHTDFHEDIQEFIRDLFTPIGMKLGWDSKTGEGHLDALLRGLVLGKLGKAGHKATLEEARRRFKEHVEGKQILPADLRSPVYLTVLKHGDSTTLDTMLKLHKQADMQEEKNRIERVLGAIPAPDLIQRVLNFALSEEVRPQDTVSVIGGVAGSSKQGRKAAWKFVKDNWEELHNRYQGGFLISRLIKLTVDGFAIDKMAAEVKCVASLLDVRLPQPVLVPIRTKKRYFIPPAVNVKQKTQSEQEDKARAAGVVVRQQYIERAINIACTAGIFDPYVPPEGDARLSTLSREGLKQRTEQLRQSAASQLAFRKIKDHDTEFSTKGFPTVAQQIFIDAHAALTQFDKEKLHSLVTERCYPEMVRGNRYKTLRWRFVESLEPPRVVHARCPDMVSKGNLYGQVTVRMHSRQTLAVYDRFGRLMLGDEDEPRDVLEYIVLERHLVNPYGRWRLHGKIVPAWAPPKDPIVKTLMIPGPKLKPEEDFADLNYQVPKPKAVQWSK</sequence>
<dbReference type="SUPFAM" id="SSF64593">
    <property type="entry name" value="Intermediate filament protein, coiled coil region"/>
    <property type="match status" value="4"/>
</dbReference>
<dbReference type="FunFam" id="3.10.450.240:FF:000003">
    <property type="entry name" value="39S ribosomal protein L45, mitochondrial"/>
    <property type="match status" value="1"/>
</dbReference>
<feature type="compositionally biased region" description="Pro residues" evidence="35">
    <location>
        <begin position="451"/>
        <end position="465"/>
    </location>
</feature>
<dbReference type="GO" id="GO:0008237">
    <property type="term" value="F:metallopeptidase activity"/>
    <property type="evidence" value="ECO:0007669"/>
    <property type="project" value="UniProtKB-KW"/>
</dbReference>
<dbReference type="CDD" id="cd09601">
    <property type="entry name" value="M1_APN-Q_like"/>
    <property type="match status" value="1"/>
</dbReference>
<feature type="site" description="Transition state stabilizer" evidence="32">
    <location>
        <position position="1617"/>
    </location>
</feature>
<dbReference type="Gene3D" id="2.60.40.1910">
    <property type="match status" value="1"/>
</dbReference>
<dbReference type="Gene3D" id="1.25.50.20">
    <property type="match status" value="1"/>
</dbReference>
<comment type="similarity">
    <text evidence="22">Belongs to the mitochondrion-specific ribosomal protein mL45 family.</text>
</comment>
<name>A0A498N6J8_LABRO</name>
<dbReference type="GO" id="GO:0008270">
    <property type="term" value="F:zinc ion binding"/>
    <property type="evidence" value="ECO:0007669"/>
    <property type="project" value="InterPro"/>
</dbReference>
<dbReference type="Gene3D" id="3.10.450.240">
    <property type="match status" value="1"/>
</dbReference>
<dbReference type="GO" id="GO:0006508">
    <property type="term" value="P:proteolysis"/>
    <property type="evidence" value="ECO:0007669"/>
    <property type="project" value="UniProtKB-KW"/>
</dbReference>
<dbReference type="FunFam" id="2.60.40.1910:FF:000002">
    <property type="entry name" value="Aminopeptidase"/>
    <property type="match status" value="1"/>
</dbReference>
<dbReference type="Gene3D" id="2.60.40.1730">
    <property type="entry name" value="tricorn interacting facor f3 domain"/>
    <property type="match status" value="1"/>
</dbReference>
<feature type="active site" description="Proton acceptor" evidence="30">
    <location>
        <position position="1532"/>
    </location>
</feature>
<evidence type="ECO:0000256" key="16">
    <source>
        <dbReference type="ARBA" id="ARBA00023049"/>
    </source>
</evidence>
<dbReference type="SMART" id="SM01391">
    <property type="entry name" value="Filament"/>
    <property type="match status" value="2"/>
</dbReference>
<dbReference type="FunFam" id="1.20.5.500:FF:000001">
    <property type="entry name" value="Type II keratin 23"/>
    <property type="match status" value="1"/>
</dbReference>
<dbReference type="GO" id="GO:0005882">
    <property type="term" value="C:intermediate filament"/>
    <property type="evidence" value="ECO:0007669"/>
    <property type="project" value="UniProtKB-KW"/>
</dbReference>
<reference evidence="37 38" key="1">
    <citation type="submission" date="2018-03" db="EMBL/GenBank/DDBJ databases">
        <title>Draft genome sequence of Rohu Carp (Labeo rohita).</title>
        <authorList>
            <person name="Das P."/>
            <person name="Kushwaha B."/>
            <person name="Joshi C.G."/>
            <person name="Kumar D."/>
            <person name="Nagpure N.S."/>
            <person name="Sahoo L."/>
            <person name="Das S.P."/>
            <person name="Bit A."/>
            <person name="Patnaik S."/>
            <person name="Meher P.K."/>
            <person name="Jayasankar P."/>
            <person name="Koringa P.G."/>
            <person name="Patel N.V."/>
            <person name="Hinsu A.T."/>
            <person name="Kumar R."/>
            <person name="Pandey M."/>
            <person name="Agarwal S."/>
            <person name="Srivastava S."/>
            <person name="Singh M."/>
            <person name="Iquebal M.A."/>
            <person name="Jaiswal S."/>
            <person name="Angadi U.B."/>
            <person name="Kumar N."/>
            <person name="Raza M."/>
            <person name="Shah T.M."/>
            <person name="Rai A."/>
            <person name="Jena J.K."/>
        </authorList>
    </citation>
    <scope>NUCLEOTIDE SEQUENCE [LARGE SCALE GENOMIC DNA]</scope>
    <source>
        <strain evidence="37">DASCIFA01</strain>
        <tissue evidence="37">Testis</tissue>
    </source>
</reference>
<evidence type="ECO:0000256" key="24">
    <source>
        <dbReference type="ARBA" id="ARBA00043031"/>
    </source>
</evidence>
<keyword evidence="18" id="KW-0944">Nitration</keyword>
<evidence type="ECO:0000256" key="14">
    <source>
        <dbReference type="ARBA" id="ARBA00022946"/>
    </source>
</evidence>
<evidence type="ECO:0000256" key="23">
    <source>
        <dbReference type="ARBA" id="ARBA00039448"/>
    </source>
</evidence>
<keyword evidence="19" id="KW-0496">Mitochondrion</keyword>
<dbReference type="InterPro" id="IPR014782">
    <property type="entry name" value="Peptidase_M1_dom"/>
</dbReference>